<reference evidence="2 3" key="1">
    <citation type="submission" date="2007-06" db="EMBL/GenBank/DDBJ databases">
        <authorList>
            <person name="Green D."/>
            <person name="Ferriera S."/>
            <person name="Johnson J."/>
            <person name="Kravitz S."/>
            <person name="Beeson K."/>
            <person name="Sutton G."/>
            <person name="Rogers Y.-H."/>
            <person name="Friedman R."/>
            <person name="Frazier M."/>
            <person name="Venter J.C."/>
        </authorList>
    </citation>
    <scope>NUCLEOTIDE SEQUENCE [LARGE SCALE GENOMIC DNA]</scope>
    <source>
        <strain evidence="2 3">DG893</strain>
    </source>
</reference>
<dbReference type="RefSeq" id="WP_007151762.1">
    <property type="nucleotide sequence ID" value="NZ_ABCP01000001.1"/>
</dbReference>
<protein>
    <submittedName>
        <fullName evidence="2">Uncharacterized protein</fullName>
    </submittedName>
</protein>
<dbReference type="EMBL" id="ABCP01000001">
    <property type="protein sequence ID" value="EDM49560.1"/>
    <property type="molecule type" value="Genomic_DNA"/>
</dbReference>
<keyword evidence="1" id="KW-0732">Signal</keyword>
<name>A6EUR1_9GAMM</name>
<feature type="signal peptide" evidence="1">
    <location>
        <begin position="1"/>
        <end position="20"/>
    </location>
</feature>
<evidence type="ECO:0000256" key="1">
    <source>
        <dbReference type="SAM" id="SignalP"/>
    </source>
</evidence>
<feature type="chain" id="PRO_5002695731" evidence="1">
    <location>
        <begin position="21"/>
        <end position="62"/>
    </location>
</feature>
<dbReference type="Proteomes" id="UP000005856">
    <property type="component" value="Unassembled WGS sequence"/>
</dbReference>
<organism evidence="2 3">
    <name type="scientific">Marinobacter algicola DG893</name>
    <dbReference type="NCBI Taxonomy" id="443152"/>
    <lineage>
        <taxon>Bacteria</taxon>
        <taxon>Pseudomonadati</taxon>
        <taxon>Pseudomonadota</taxon>
        <taxon>Gammaproteobacteria</taxon>
        <taxon>Pseudomonadales</taxon>
        <taxon>Marinobacteraceae</taxon>
        <taxon>Marinobacter</taxon>
    </lineage>
</organism>
<evidence type="ECO:0000313" key="2">
    <source>
        <dbReference type="EMBL" id="EDM49560.1"/>
    </source>
</evidence>
<sequence>MKKVMVIAAIVALFSTMASANSGLADRINEARTYPNKMVEDKKVETCMEHMKKDEKMSQEHS</sequence>
<dbReference type="AlphaFoldDB" id="A6EUR1"/>
<accession>A6EUR1</accession>
<proteinExistence type="predicted"/>
<gene>
    <name evidence="2" type="ORF">MDG893_10181</name>
</gene>
<comment type="caution">
    <text evidence="2">The sequence shown here is derived from an EMBL/GenBank/DDBJ whole genome shotgun (WGS) entry which is preliminary data.</text>
</comment>
<evidence type="ECO:0000313" key="3">
    <source>
        <dbReference type="Proteomes" id="UP000005856"/>
    </source>
</evidence>
<keyword evidence="3" id="KW-1185">Reference proteome</keyword>